<name>A0A7C4Q441_9CHLR</name>
<evidence type="ECO:0000256" key="2">
    <source>
        <dbReference type="ARBA" id="ARBA00022448"/>
    </source>
</evidence>
<evidence type="ECO:0000256" key="3">
    <source>
        <dbReference type="ARBA" id="ARBA00022475"/>
    </source>
</evidence>
<dbReference type="FunFam" id="3.40.50.300:FF:000854">
    <property type="entry name" value="Multidrug ABC transporter ATP-binding protein"/>
    <property type="match status" value="1"/>
</dbReference>
<dbReference type="CDD" id="cd18548">
    <property type="entry name" value="ABC_6TM_Tm287_like"/>
    <property type="match status" value="1"/>
</dbReference>
<keyword evidence="3" id="KW-1003">Cell membrane</keyword>
<comment type="subcellular location">
    <subcellularLocation>
        <location evidence="1">Cell membrane</location>
        <topology evidence="1">Multi-pass membrane protein</topology>
    </subcellularLocation>
</comment>
<accession>A0A7C4Q441</accession>
<keyword evidence="5" id="KW-0547">Nucleotide-binding</keyword>
<keyword evidence="6 12" id="KW-0067">ATP-binding</keyword>
<dbReference type="PANTHER" id="PTHR43394:SF1">
    <property type="entry name" value="ATP-BINDING CASSETTE SUB-FAMILY B MEMBER 10, MITOCHONDRIAL"/>
    <property type="match status" value="1"/>
</dbReference>
<sequence>MFRILKYLKPFALPLILAILLLFVQANADLALPDYLSRIVNVGIQQGGVENGLPQAIRQTTMQHLGLFLTPDEKEQVLKSYRLVDQTDADFASLVKTYPLLAEEPVYVLSQTDAEVLKNLELPVAEGLLIISGIEQVLKDPQQAQTLMPGMSFDLSRLPAGMDLFTLMANLPEAQRNQIRQAVSQRFETIGGEKALVQAAARSVKAEYDALGMDTGQLQTNYILRVGGQMLLISLLSAAAIVLVGFLASRVAAGLARNLRHLLFERVMRFSGAEIEKFSTASLITRSTNDITQIQMVMMILIRMVFYAPIIGIGGIIRAVNKSADMWWIIAVAVISLIGLISVVFAIATPKFKIIQSLVDRLNLIARENLSGMMVVRAFNRQKHEEQRFEEANFDLTRTSLFVNRVFVMVMPFMMIILNGISVLILWIGAQQVAQASMQVGDMMAFMQYAMQIVFAFMMLSFLFILFPRADVSANRVADVLETEITVVDPPQPKSFPQPFRGRIEFKNVSFRYPDAEENVLCNLNFVAEAGKTTAIIGTTGSGKSTVVNLIPRFYDVTGGAILIDGVDIREVRLSELRDKIGYIPQQSNLFSGTIESNLRYANEEAAEEILKQALEIAQASDFVLTNPDGLELPVSQGGINFSGGQKQRLSIARALVKRAPIYIFDDSFSALDYRTDARLRRALKQSLKESTVIIVSQRVATIKDADQIIVLDEGEIICQGTHQELLEKCEVYREIALSQLKREEVLA</sequence>
<dbReference type="InterPro" id="IPR003593">
    <property type="entry name" value="AAA+_ATPase"/>
</dbReference>
<keyword evidence="4 9" id="KW-0812">Transmembrane</keyword>
<evidence type="ECO:0000313" key="12">
    <source>
        <dbReference type="EMBL" id="HGS88488.1"/>
    </source>
</evidence>
<protein>
    <submittedName>
        <fullName evidence="12">ABC transporter ATP-binding protein</fullName>
    </submittedName>
</protein>
<dbReference type="GO" id="GO:0015421">
    <property type="term" value="F:ABC-type oligopeptide transporter activity"/>
    <property type="evidence" value="ECO:0007669"/>
    <property type="project" value="TreeGrafter"/>
</dbReference>
<keyword evidence="2" id="KW-0813">Transport</keyword>
<feature type="transmembrane region" description="Helical" evidence="9">
    <location>
        <begin position="230"/>
        <end position="253"/>
    </location>
</feature>
<feature type="transmembrane region" description="Helical" evidence="9">
    <location>
        <begin position="449"/>
        <end position="467"/>
    </location>
</feature>
<dbReference type="Gene3D" id="1.20.1560.10">
    <property type="entry name" value="ABC transporter type 1, transmembrane domain"/>
    <property type="match status" value="1"/>
</dbReference>
<feature type="domain" description="ABC transmembrane type-1" evidence="11">
    <location>
        <begin position="217"/>
        <end position="469"/>
    </location>
</feature>
<dbReference type="Pfam" id="PF00664">
    <property type="entry name" value="ABC_membrane"/>
    <property type="match status" value="1"/>
</dbReference>
<evidence type="ECO:0000256" key="9">
    <source>
        <dbReference type="SAM" id="Phobius"/>
    </source>
</evidence>
<dbReference type="PROSITE" id="PS50929">
    <property type="entry name" value="ABC_TM1F"/>
    <property type="match status" value="1"/>
</dbReference>
<comment type="caution">
    <text evidence="12">The sequence shown here is derived from an EMBL/GenBank/DDBJ whole genome shotgun (WGS) entry which is preliminary data.</text>
</comment>
<evidence type="ECO:0000256" key="6">
    <source>
        <dbReference type="ARBA" id="ARBA00022840"/>
    </source>
</evidence>
<feature type="domain" description="ABC transporter" evidence="10">
    <location>
        <begin position="504"/>
        <end position="739"/>
    </location>
</feature>
<reference evidence="12" key="1">
    <citation type="journal article" date="2020" name="mSystems">
        <title>Genome- and Community-Level Interaction Insights into Carbon Utilization and Element Cycling Functions of Hydrothermarchaeota in Hydrothermal Sediment.</title>
        <authorList>
            <person name="Zhou Z."/>
            <person name="Liu Y."/>
            <person name="Xu W."/>
            <person name="Pan J."/>
            <person name="Luo Z.H."/>
            <person name="Li M."/>
        </authorList>
    </citation>
    <scope>NUCLEOTIDE SEQUENCE [LARGE SCALE GENOMIC DNA]</scope>
    <source>
        <strain evidence="12">SpSt-556</strain>
    </source>
</reference>
<evidence type="ECO:0000256" key="7">
    <source>
        <dbReference type="ARBA" id="ARBA00022989"/>
    </source>
</evidence>
<dbReference type="Gene3D" id="3.40.50.300">
    <property type="entry name" value="P-loop containing nucleotide triphosphate hydrolases"/>
    <property type="match status" value="1"/>
</dbReference>
<dbReference type="SUPFAM" id="SSF90123">
    <property type="entry name" value="ABC transporter transmembrane region"/>
    <property type="match status" value="1"/>
</dbReference>
<dbReference type="GO" id="GO:0005524">
    <property type="term" value="F:ATP binding"/>
    <property type="evidence" value="ECO:0007669"/>
    <property type="project" value="UniProtKB-KW"/>
</dbReference>
<feature type="transmembrane region" description="Helical" evidence="9">
    <location>
        <begin position="406"/>
        <end position="429"/>
    </location>
</feature>
<evidence type="ECO:0000259" key="10">
    <source>
        <dbReference type="PROSITE" id="PS50893"/>
    </source>
</evidence>
<evidence type="ECO:0000256" key="1">
    <source>
        <dbReference type="ARBA" id="ARBA00004651"/>
    </source>
</evidence>
<dbReference type="InterPro" id="IPR036640">
    <property type="entry name" value="ABC1_TM_sf"/>
</dbReference>
<dbReference type="InterPro" id="IPR011527">
    <property type="entry name" value="ABC1_TM_dom"/>
</dbReference>
<evidence type="ECO:0000256" key="4">
    <source>
        <dbReference type="ARBA" id="ARBA00022692"/>
    </source>
</evidence>
<feature type="transmembrane region" description="Helical" evidence="9">
    <location>
        <begin position="326"/>
        <end position="348"/>
    </location>
</feature>
<dbReference type="InterPro" id="IPR027417">
    <property type="entry name" value="P-loop_NTPase"/>
</dbReference>
<dbReference type="SUPFAM" id="SSF52540">
    <property type="entry name" value="P-loop containing nucleoside triphosphate hydrolases"/>
    <property type="match status" value="1"/>
</dbReference>
<evidence type="ECO:0000256" key="8">
    <source>
        <dbReference type="ARBA" id="ARBA00023136"/>
    </source>
</evidence>
<dbReference type="SMART" id="SM00382">
    <property type="entry name" value="AAA"/>
    <property type="match status" value="1"/>
</dbReference>
<evidence type="ECO:0000256" key="5">
    <source>
        <dbReference type="ARBA" id="ARBA00022741"/>
    </source>
</evidence>
<dbReference type="AlphaFoldDB" id="A0A7C4Q441"/>
<organism evidence="12">
    <name type="scientific">Bellilinea caldifistulae</name>
    <dbReference type="NCBI Taxonomy" id="360411"/>
    <lineage>
        <taxon>Bacteria</taxon>
        <taxon>Bacillati</taxon>
        <taxon>Chloroflexota</taxon>
        <taxon>Anaerolineae</taxon>
        <taxon>Anaerolineales</taxon>
        <taxon>Anaerolineaceae</taxon>
        <taxon>Bellilinea</taxon>
    </lineage>
</organism>
<keyword evidence="7 9" id="KW-1133">Transmembrane helix</keyword>
<dbReference type="InterPro" id="IPR039421">
    <property type="entry name" value="Type_1_exporter"/>
</dbReference>
<proteinExistence type="predicted"/>
<gene>
    <name evidence="12" type="ORF">ENT17_12870</name>
</gene>
<dbReference type="PROSITE" id="PS00211">
    <property type="entry name" value="ABC_TRANSPORTER_1"/>
    <property type="match status" value="1"/>
</dbReference>
<evidence type="ECO:0000259" key="11">
    <source>
        <dbReference type="PROSITE" id="PS50929"/>
    </source>
</evidence>
<dbReference type="Pfam" id="PF00005">
    <property type="entry name" value="ABC_tran"/>
    <property type="match status" value="1"/>
</dbReference>
<keyword evidence="8 9" id="KW-0472">Membrane</keyword>
<dbReference type="GO" id="GO:0016887">
    <property type="term" value="F:ATP hydrolysis activity"/>
    <property type="evidence" value="ECO:0007669"/>
    <property type="project" value="InterPro"/>
</dbReference>
<dbReference type="InterPro" id="IPR003439">
    <property type="entry name" value="ABC_transporter-like_ATP-bd"/>
</dbReference>
<dbReference type="PANTHER" id="PTHR43394">
    <property type="entry name" value="ATP-DEPENDENT PERMEASE MDL1, MITOCHONDRIAL"/>
    <property type="match status" value="1"/>
</dbReference>
<dbReference type="GO" id="GO:0005886">
    <property type="term" value="C:plasma membrane"/>
    <property type="evidence" value="ECO:0007669"/>
    <property type="project" value="UniProtKB-SubCell"/>
</dbReference>
<dbReference type="EMBL" id="DSXR01000128">
    <property type="protein sequence ID" value="HGS88488.1"/>
    <property type="molecule type" value="Genomic_DNA"/>
</dbReference>
<dbReference type="InterPro" id="IPR017871">
    <property type="entry name" value="ABC_transporter-like_CS"/>
</dbReference>
<dbReference type="PROSITE" id="PS50893">
    <property type="entry name" value="ABC_TRANSPORTER_2"/>
    <property type="match status" value="1"/>
</dbReference>
<feature type="transmembrane region" description="Helical" evidence="9">
    <location>
        <begin position="300"/>
        <end position="320"/>
    </location>
</feature>